<feature type="domain" description="HTH marR-type" evidence="1">
    <location>
        <begin position="16"/>
        <end position="150"/>
    </location>
</feature>
<reference evidence="2 3" key="1">
    <citation type="submission" date="2016-10" db="EMBL/GenBank/DDBJ databases">
        <authorList>
            <person name="de Groot N.N."/>
        </authorList>
    </citation>
    <scope>NUCLEOTIDE SEQUENCE [LARGE SCALE GENOMIC DNA]</scope>
    <source>
        <strain evidence="2 3">DSM 23581</strain>
    </source>
</reference>
<dbReference type="SUPFAM" id="SSF46785">
    <property type="entry name" value="Winged helix' DNA-binding domain"/>
    <property type="match status" value="1"/>
</dbReference>
<name>A0A1H3WJD4_9FLAO</name>
<keyword evidence="2" id="KW-0238">DNA-binding</keyword>
<dbReference type="Pfam" id="PF01047">
    <property type="entry name" value="MarR"/>
    <property type="match status" value="1"/>
</dbReference>
<dbReference type="GO" id="GO:0006950">
    <property type="term" value="P:response to stress"/>
    <property type="evidence" value="ECO:0007669"/>
    <property type="project" value="TreeGrafter"/>
</dbReference>
<organism evidence="2 3">
    <name type="scientific">Psychroflexus halocasei</name>
    <dbReference type="NCBI Taxonomy" id="908615"/>
    <lineage>
        <taxon>Bacteria</taxon>
        <taxon>Pseudomonadati</taxon>
        <taxon>Bacteroidota</taxon>
        <taxon>Flavobacteriia</taxon>
        <taxon>Flavobacteriales</taxon>
        <taxon>Flavobacteriaceae</taxon>
        <taxon>Psychroflexus</taxon>
    </lineage>
</organism>
<evidence type="ECO:0000259" key="1">
    <source>
        <dbReference type="PROSITE" id="PS50995"/>
    </source>
</evidence>
<evidence type="ECO:0000313" key="3">
    <source>
        <dbReference type="Proteomes" id="UP000198820"/>
    </source>
</evidence>
<dbReference type="STRING" id="908615.SAMN05421540_10229"/>
<protein>
    <submittedName>
        <fullName evidence="2">DNA-binding transcriptional regulator, MarR family</fullName>
    </submittedName>
</protein>
<dbReference type="AlphaFoldDB" id="A0A1H3WJD4"/>
<dbReference type="InterPro" id="IPR036388">
    <property type="entry name" value="WH-like_DNA-bd_sf"/>
</dbReference>
<dbReference type="InterPro" id="IPR036390">
    <property type="entry name" value="WH_DNA-bd_sf"/>
</dbReference>
<proteinExistence type="predicted"/>
<sequence length="152" mass="17598">MEVKKIIQSNEALPIAKETMINLIISSQLVHDSYNKVLKEFNLSQQQFNVLRILRGQKGKPANLKCIQERMVTKMSNTTRLIDKLIEKGYVERHICPENRREIEVYITQTGLDILGKVSPVLEDTEKSLSQNLTNLELEKLNKLLNKLRTHE</sequence>
<dbReference type="GO" id="GO:0003677">
    <property type="term" value="F:DNA binding"/>
    <property type="evidence" value="ECO:0007669"/>
    <property type="project" value="UniProtKB-KW"/>
</dbReference>
<dbReference type="SMART" id="SM00347">
    <property type="entry name" value="HTH_MARR"/>
    <property type="match status" value="1"/>
</dbReference>
<dbReference type="InterPro" id="IPR039422">
    <property type="entry name" value="MarR/SlyA-like"/>
</dbReference>
<dbReference type="EMBL" id="FNQF01000002">
    <property type="protein sequence ID" value="SDZ87267.1"/>
    <property type="molecule type" value="Genomic_DNA"/>
</dbReference>
<dbReference type="PANTHER" id="PTHR33164">
    <property type="entry name" value="TRANSCRIPTIONAL REGULATOR, MARR FAMILY"/>
    <property type="match status" value="1"/>
</dbReference>
<keyword evidence="3" id="KW-1185">Reference proteome</keyword>
<evidence type="ECO:0000313" key="2">
    <source>
        <dbReference type="EMBL" id="SDZ87267.1"/>
    </source>
</evidence>
<dbReference type="PRINTS" id="PR00598">
    <property type="entry name" value="HTHMARR"/>
</dbReference>
<dbReference type="PROSITE" id="PS50995">
    <property type="entry name" value="HTH_MARR_2"/>
    <property type="match status" value="1"/>
</dbReference>
<dbReference type="RefSeq" id="WP_093238892.1">
    <property type="nucleotide sequence ID" value="NZ_FNQF01000002.1"/>
</dbReference>
<dbReference type="GO" id="GO:0003700">
    <property type="term" value="F:DNA-binding transcription factor activity"/>
    <property type="evidence" value="ECO:0007669"/>
    <property type="project" value="InterPro"/>
</dbReference>
<gene>
    <name evidence="2" type="ORF">SAMN05421540_10229</name>
</gene>
<accession>A0A1H3WJD4</accession>
<dbReference type="Proteomes" id="UP000198820">
    <property type="component" value="Unassembled WGS sequence"/>
</dbReference>
<dbReference type="PANTHER" id="PTHR33164:SF99">
    <property type="entry name" value="MARR FAMILY REGULATORY PROTEIN"/>
    <property type="match status" value="1"/>
</dbReference>
<dbReference type="Gene3D" id="1.10.10.10">
    <property type="entry name" value="Winged helix-like DNA-binding domain superfamily/Winged helix DNA-binding domain"/>
    <property type="match status" value="1"/>
</dbReference>
<dbReference type="InterPro" id="IPR000835">
    <property type="entry name" value="HTH_MarR-typ"/>
</dbReference>